<dbReference type="Gene3D" id="3.30.70.3000">
    <property type="match status" value="1"/>
</dbReference>
<dbReference type="AlphaFoldDB" id="A0A814H928"/>
<feature type="domain" description="Ubiquitin-like protease family profile" evidence="22">
    <location>
        <begin position="1"/>
        <end position="104"/>
    </location>
</feature>
<gene>
    <name evidence="23" type="ORF">OXX778_LOCUS16726</name>
</gene>
<evidence type="ECO:0000256" key="5">
    <source>
        <dbReference type="ARBA" id="ARBA00012511"/>
    </source>
</evidence>
<keyword evidence="12" id="KW-0479">Metal-binding</keyword>
<dbReference type="InterPro" id="IPR024956">
    <property type="entry name" value="tRNAHis_GuaTrfase_cat"/>
</dbReference>
<keyword evidence="10" id="KW-0819">tRNA processing</keyword>
<dbReference type="Pfam" id="PF14413">
    <property type="entry name" value="Thg1C"/>
    <property type="match status" value="1"/>
</dbReference>
<evidence type="ECO:0000256" key="1">
    <source>
        <dbReference type="ARBA" id="ARBA00001946"/>
    </source>
</evidence>
<proteinExistence type="inferred from homology"/>
<dbReference type="PANTHER" id="PTHR12729:SF6">
    <property type="entry name" value="TRNA(HIS) GUANYLYLTRANSFERASE-RELATED"/>
    <property type="match status" value="1"/>
</dbReference>
<feature type="compositionally biased region" description="Acidic residues" evidence="20">
    <location>
        <begin position="151"/>
        <end position="161"/>
    </location>
</feature>
<keyword evidence="13" id="KW-0547">Nucleotide-binding</keyword>
<dbReference type="Gene3D" id="3.40.395.10">
    <property type="entry name" value="Adenoviral Proteinase, Chain A"/>
    <property type="match status" value="1"/>
</dbReference>
<feature type="transmembrane region" description="Helical" evidence="21">
    <location>
        <begin position="273"/>
        <end position="294"/>
    </location>
</feature>
<dbReference type="GO" id="GO:0008234">
    <property type="term" value="F:cysteine-type peptidase activity"/>
    <property type="evidence" value="ECO:0007669"/>
    <property type="project" value="InterPro"/>
</dbReference>
<dbReference type="InterPro" id="IPR007537">
    <property type="entry name" value="tRNAHis_GuaTrfase_Thg1"/>
</dbReference>
<keyword evidence="14" id="KW-0378">Hydrolase</keyword>
<comment type="cofactor">
    <cofactor evidence="1">
        <name>Mg(2+)</name>
        <dbReference type="ChEBI" id="CHEBI:18420"/>
    </cofactor>
</comment>
<evidence type="ECO:0000256" key="4">
    <source>
        <dbReference type="ARBA" id="ARBA00010113"/>
    </source>
</evidence>
<sequence>MIFNLQNNKWLHESVINYLSPICVNSNHWVFLFISLEKNSEKFIFIDPRGNLELDIECYFNNWKNFCKIRSDISSSYDCIQLEHAFQSDEVNCGVCVCLFASFLLDQRDDLHQFIDNETLKNFRAKIVVAQQNISSLEKVNKSDESSSEYTENEVDSDEDAENNEVNLLTSLMSDNVWENRSCSLLLMGQYRCDSPKVDISKQNEVNCNQHGHVEVACYPVQNITCQGRIYDGKTIGFYKLLKCRYVTHYSYQTTVLFSIFLGIFGFDRFYLGYYSIGILKACTFGFLLIGYLVDMILIITQNLEPADGSKYIVDYYGQILHPMKILHNLVTKRFLQRKFTNVKLKYEIDQKLLSSCYILVQIDGLNFKTFTKINNFIKPNDQSNINLMNSCSMKIFETLRDHLIYSYGFSDEFSFVFEPKTKLYDRRYNLYASLISSKFTSYYCLDWPEFFNEKMVLYPNFRSKIFLLPTKDDLISFFEARQLECHQNYLYNKSFWSLILNKNISKNEARKELIGKSISDLNELLFKQFGINYNNEPEVYRKGTFQYKDKKTKEICEVYISLKKNSLIWQVAL</sequence>
<dbReference type="OrthoDB" id="5804096at2759"/>
<name>A0A814H928_9BILA</name>
<keyword evidence="16 21" id="KW-1133">Transmembrane helix</keyword>
<evidence type="ECO:0000256" key="13">
    <source>
        <dbReference type="ARBA" id="ARBA00022741"/>
    </source>
</evidence>
<keyword evidence="9 21" id="KW-0812">Transmembrane</keyword>
<comment type="subcellular location">
    <subcellularLocation>
        <location evidence="2">Membrane</location>
        <topology evidence="2">Multi-pass membrane protein</topology>
    </subcellularLocation>
</comment>
<evidence type="ECO:0000256" key="11">
    <source>
        <dbReference type="ARBA" id="ARBA00022695"/>
    </source>
</evidence>
<evidence type="ECO:0000256" key="17">
    <source>
        <dbReference type="ARBA" id="ARBA00023134"/>
    </source>
</evidence>
<evidence type="ECO:0000256" key="21">
    <source>
        <dbReference type="SAM" id="Phobius"/>
    </source>
</evidence>
<dbReference type="InterPro" id="IPR038469">
    <property type="entry name" value="tRNAHis_GuaTrfase_Thg1_sf"/>
</dbReference>
<evidence type="ECO:0000256" key="15">
    <source>
        <dbReference type="ARBA" id="ARBA00022842"/>
    </source>
</evidence>
<evidence type="ECO:0000256" key="20">
    <source>
        <dbReference type="SAM" id="MobiDB-lite"/>
    </source>
</evidence>
<dbReference type="Pfam" id="PF05154">
    <property type="entry name" value="TM2"/>
    <property type="match status" value="1"/>
</dbReference>
<feature type="region of interest" description="Disordered" evidence="20">
    <location>
        <begin position="140"/>
        <end position="161"/>
    </location>
</feature>
<dbReference type="InterPro" id="IPR025845">
    <property type="entry name" value="Thg1_C_dom"/>
</dbReference>
<comment type="similarity">
    <text evidence="4">Belongs to the tRNA(His) guanylyltransferase family.</text>
</comment>
<keyword evidence="17" id="KW-0342">GTP-binding</keyword>
<accession>A0A814H928</accession>
<evidence type="ECO:0000256" key="3">
    <source>
        <dbReference type="ARBA" id="ARBA00005234"/>
    </source>
</evidence>
<dbReference type="Pfam" id="PF02902">
    <property type="entry name" value="Peptidase_C48"/>
    <property type="match status" value="1"/>
</dbReference>
<evidence type="ECO:0000256" key="16">
    <source>
        <dbReference type="ARBA" id="ARBA00022989"/>
    </source>
</evidence>
<evidence type="ECO:0000256" key="6">
    <source>
        <dbReference type="ARBA" id="ARBA00022310"/>
    </source>
</evidence>
<evidence type="ECO:0000256" key="12">
    <source>
        <dbReference type="ARBA" id="ARBA00022723"/>
    </source>
</evidence>
<organism evidence="23 24">
    <name type="scientific">Brachionus calyciflorus</name>
    <dbReference type="NCBI Taxonomy" id="104777"/>
    <lineage>
        <taxon>Eukaryota</taxon>
        <taxon>Metazoa</taxon>
        <taxon>Spiralia</taxon>
        <taxon>Gnathifera</taxon>
        <taxon>Rotifera</taxon>
        <taxon>Eurotatoria</taxon>
        <taxon>Monogononta</taxon>
        <taxon>Pseudotrocha</taxon>
        <taxon>Ploima</taxon>
        <taxon>Brachionidae</taxon>
        <taxon>Brachionus</taxon>
    </lineage>
</organism>
<dbReference type="GO" id="GO:0006400">
    <property type="term" value="P:tRNA modification"/>
    <property type="evidence" value="ECO:0007669"/>
    <property type="project" value="InterPro"/>
</dbReference>
<comment type="caution">
    <text evidence="23">The sequence shown here is derived from an EMBL/GenBank/DDBJ whole genome shotgun (WGS) entry which is preliminary data.</text>
</comment>
<dbReference type="InterPro" id="IPR003653">
    <property type="entry name" value="Peptidase_C48_C"/>
</dbReference>
<evidence type="ECO:0000256" key="19">
    <source>
        <dbReference type="ARBA" id="ARBA00047281"/>
    </source>
</evidence>
<evidence type="ECO:0000313" key="23">
    <source>
        <dbReference type="EMBL" id="CAF1007535.1"/>
    </source>
</evidence>
<dbReference type="GO" id="GO:0005525">
    <property type="term" value="F:GTP binding"/>
    <property type="evidence" value="ECO:0007669"/>
    <property type="project" value="UniProtKB-KW"/>
</dbReference>
<reference evidence="23" key="1">
    <citation type="submission" date="2021-02" db="EMBL/GenBank/DDBJ databases">
        <authorList>
            <person name="Nowell W R."/>
        </authorList>
    </citation>
    <scope>NUCLEOTIDE SEQUENCE</scope>
    <source>
        <strain evidence="23">Ploen Becks lab</strain>
    </source>
</reference>
<keyword evidence="8" id="KW-0808">Transferase</keyword>
<keyword evidence="7" id="KW-0645">Protease</keyword>
<evidence type="ECO:0000313" key="24">
    <source>
        <dbReference type="Proteomes" id="UP000663879"/>
    </source>
</evidence>
<dbReference type="GO" id="GO:0006508">
    <property type="term" value="P:proteolysis"/>
    <property type="evidence" value="ECO:0007669"/>
    <property type="project" value="UniProtKB-KW"/>
</dbReference>
<evidence type="ECO:0000256" key="10">
    <source>
        <dbReference type="ARBA" id="ARBA00022694"/>
    </source>
</evidence>
<dbReference type="PANTHER" id="PTHR12729">
    <property type="entry name" value="TRNA(HIS) GUANYLYLTRANSFERASE-RELATED"/>
    <property type="match status" value="1"/>
</dbReference>
<dbReference type="InterPro" id="IPR007829">
    <property type="entry name" value="TM2"/>
</dbReference>
<keyword evidence="24" id="KW-1185">Reference proteome</keyword>
<feature type="transmembrane region" description="Helical" evidence="21">
    <location>
        <begin position="250"/>
        <end position="267"/>
    </location>
</feature>
<comment type="similarity">
    <text evidence="3">Belongs to the peptidase C48 family.</text>
</comment>
<keyword evidence="11" id="KW-0548">Nucleotidyltransferase</keyword>
<evidence type="ECO:0000256" key="7">
    <source>
        <dbReference type="ARBA" id="ARBA00022670"/>
    </source>
</evidence>
<dbReference type="SUPFAM" id="SSF54001">
    <property type="entry name" value="Cysteine proteinases"/>
    <property type="match status" value="1"/>
</dbReference>
<dbReference type="EC" id="2.7.7.79" evidence="5"/>
<protein>
    <recommendedName>
        <fullName evidence="6">Probable tRNA(His) guanylyltransferase</fullName>
        <ecNumber evidence="5">2.7.7.79</ecNumber>
    </recommendedName>
</protein>
<dbReference type="InterPro" id="IPR038765">
    <property type="entry name" value="Papain-like_cys_pep_sf"/>
</dbReference>
<dbReference type="GO" id="GO:0000287">
    <property type="term" value="F:magnesium ion binding"/>
    <property type="evidence" value="ECO:0007669"/>
    <property type="project" value="InterPro"/>
</dbReference>
<evidence type="ECO:0000256" key="14">
    <source>
        <dbReference type="ARBA" id="ARBA00022801"/>
    </source>
</evidence>
<dbReference type="Pfam" id="PF04446">
    <property type="entry name" value="Thg1"/>
    <property type="match status" value="1"/>
</dbReference>
<dbReference type="EMBL" id="CAJNOC010004044">
    <property type="protein sequence ID" value="CAF1007535.1"/>
    <property type="molecule type" value="Genomic_DNA"/>
</dbReference>
<evidence type="ECO:0000256" key="2">
    <source>
        <dbReference type="ARBA" id="ARBA00004141"/>
    </source>
</evidence>
<dbReference type="PROSITE" id="PS50600">
    <property type="entry name" value="ULP_PROTEASE"/>
    <property type="match status" value="1"/>
</dbReference>
<dbReference type="GO" id="GO:0016020">
    <property type="term" value="C:membrane"/>
    <property type="evidence" value="ECO:0007669"/>
    <property type="project" value="UniProtKB-SubCell"/>
</dbReference>
<evidence type="ECO:0000256" key="9">
    <source>
        <dbReference type="ARBA" id="ARBA00022692"/>
    </source>
</evidence>
<keyword evidence="18 21" id="KW-0472">Membrane</keyword>
<keyword evidence="15" id="KW-0460">Magnesium</keyword>
<dbReference type="GO" id="GO:0008193">
    <property type="term" value="F:tRNA guanylyltransferase activity"/>
    <property type="evidence" value="ECO:0007669"/>
    <property type="project" value="UniProtKB-EC"/>
</dbReference>
<evidence type="ECO:0000259" key="22">
    <source>
        <dbReference type="PROSITE" id="PS50600"/>
    </source>
</evidence>
<evidence type="ECO:0000256" key="18">
    <source>
        <dbReference type="ARBA" id="ARBA00023136"/>
    </source>
</evidence>
<comment type="catalytic activity">
    <reaction evidence="19">
        <text>a 5'-end ribonucleotide-tRNA(His) + GTP + ATP + H2O = a 5'-end phospho-guanosine-ribonucleotide-tRNA(His) + AMP + 2 diphosphate + H(+)</text>
        <dbReference type="Rhea" id="RHEA:54564"/>
        <dbReference type="Rhea" id="RHEA-COMP:14193"/>
        <dbReference type="Rhea" id="RHEA-COMP:14917"/>
        <dbReference type="ChEBI" id="CHEBI:15377"/>
        <dbReference type="ChEBI" id="CHEBI:15378"/>
        <dbReference type="ChEBI" id="CHEBI:30616"/>
        <dbReference type="ChEBI" id="CHEBI:33019"/>
        <dbReference type="ChEBI" id="CHEBI:37565"/>
        <dbReference type="ChEBI" id="CHEBI:138282"/>
        <dbReference type="ChEBI" id="CHEBI:141847"/>
        <dbReference type="ChEBI" id="CHEBI:456215"/>
        <dbReference type="EC" id="2.7.7.79"/>
    </reaction>
</comment>
<evidence type="ECO:0000256" key="8">
    <source>
        <dbReference type="ARBA" id="ARBA00022679"/>
    </source>
</evidence>
<dbReference type="Proteomes" id="UP000663879">
    <property type="component" value="Unassembled WGS sequence"/>
</dbReference>